<organism evidence="2 3">
    <name type="scientific">Bosea rubneri</name>
    <dbReference type="NCBI Taxonomy" id="3075434"/>
    <lineage>
        <taxon>Bacteria</taxon>
        <taxon>Pseudomonadati</taxon>
        <taxon>Pseudomonadota</taxon>
        <taxon>Alphaproteobacteria</taxon>
        <taxon>Hyphomicrobiales</taxon>
        <taxon>Boseaceae</taxon>
        <taxon>Bosea</taxon>
    </lineage>
</organism>
<reference evidence="2 3" key="1">
    <citation type="submission" date="2023-09" db="EMBL/GenBank/DDBJ databases">
        <title>Whole genome shotgun sequencing (WGS) of Bosea sp. ZW T0_25, isolated from stored onions (Allium cepa).</title>
        <authorList>
            <person name="Stoll D.A."/>
            <person name="Huch M."/>
        </authorList>
    </citation>
    <scope>NUCLEOTIDE SEQUENCE [LARGE SCALE GENOMIC DNA]</scope>
    <source>
        <strain evidence="2 3">ZW T0_25</strain>
    </source>
</reference>
<comment type="caution">
    <text evidence="2">The sequence shown here is derived from an EMBL/GenBank/DDBJ whole genome shotgun (WGS) entry which is preliminary data.</text>
</comment>
<sequence>MSELVSSPQARRRKLVVGLAIGGGLLLLAGANWHLVHVAISSQPDCVPHLRRGEGEGRPGAYSAARSACQSR</sequence>
<keyword evidence="3" id="KW-1185">Reference proteome</keyword>
<evidence type="ECO:0000256" key="1">
    <source>
        <dbReference type="SAM" id="MobiDB-lite"/>
    </source>
</evidence>
<evidence type="ECO:0000313" key="3">
    <source>
        <dbReference type="Proteomes" id="UP001254257"/>
    </source>
</evidence>
<protein>
    <submittedName>
        <fullName evidence="2">Uncharacterized protein</fullName>
    </submittedName>
</protein>
<accession>A0ABU3S222</accession>
<dbReference type="EMBL" id="JAWDID010000001">
    <property type="protein sequence ID" value="MDU0338415.1"/>
    <property type="molecule type" value="Genomic_DNA"/>
</dbReference>
<proteinExistence type="predicted"/>
<gene>
    <name evidence="2" type="ORF">RKE40_00900</name>
</gene>
<dbReference type="RefSeq" id="WP_316016361.1">
    <property type="nucleotide sequence ID" value="NZ_JAWDID010000001.1"/>
</dbReference>
<name>A0ABU3S222_9HYPH</name>
<feature type="region of interest" description="Disordered" evidence="1">
    <location>
        <begin position="51"/>
        <end position="72"/>
    </location>
</feature>
<dbReference type="Proteomes" id="UP001254257">
    <property type="component" value="Unassembled WGS sequence"/>
</dbReference>
<evidence type="ECO:0000313" key="2">
    <source>
        <dbReference type="EMBL" id="MDU0338415.1"/>
    </source>
</evidence>